<keyword evidence="1" id="KW-0812">Transmembrane</keyword>
<protein>
    <submittedName>
        <fullName evidence="2">Uncharacterized protein</fullName>
    </submittedName>
</protein>
<proteinExistence type="predicted"/>
<dbReference type="AlphaFoldDB" id="A0A0E9WM33"/>
<feature type="transmembrane region" description="Helical" evidence="1">
    <location>
        <begin position="24"/>
        <end position="42"/>
    </location>
</feature>
<sequence>MDFYRVIVLKVCCDVPSHCDNHPFMTPLHFSICCFFLLICFIKKPEAGDLFCSAVK</sequence>
<accession>A0A0E9WM33</accession>
<evidence type="ECO:0000313" key="2">
    <source>
        <dbReference type="EMBL" id="JAH90650.1"/>
    </source>
</evidence>
<dbReference type="EMBL" id="GBXM01017927">
    <property type="protein sequence ID" value="JAH90650.1"/>
    <property type="molecule type" value="Transcribed_RNA"/>
</dbReference>
<reference evidence="2" key="2">
    <citation type="journal article" date="2015" name="Fish Shellfish Immunol.">
        <title>Early steps in the European eel (Anguilla anguilla)-Vibrio vulnificus interaction in the gills: Role of the RtxA13 toxin.</title>
        <authorList>
            <person name="Callol A."/>
            <person name="Pajuelo D."/>
            <person name="Ebbesson L."/>
            <person name="Teles M."/>
            <person name="MacKenzie S."/>
            <person name="Amaro C."/>
        </authorList>
    </citation>
    <scope>NUCLEOTIDE SEQUENCE</scope>
</reference>
<evidence type="ECO:0000256" key="1">
    <source>
        <dbReference type="SAM" id="Phobius"/>
    </source>
</evidence>
<organism evidence="2">
    <name type="scientific">Anguilla anguilla</name>
    <name type="common">European freshwater eel</name>
    <name type="synonym">Muraena anguilla</name>
    <dbReference type="NCBI Taxonomy" id="7936"/>
    <lineage>
        <taxon>Eukaryota</taxon>
        <taxon>Metazoa</taxon>
        <taxon>Chordata</taxon>
        <taxon>Craniata</taxon>
        <taxon>Vertebrata</taxon>
        <taxon>Euteleostomi</taxon>
        <taxon>Actinopterygii</taxon>
        <taxon>Neopterygii</taxon>
        <taxon>Teleostei</taxon>
        <taxon>Anguilliformes</taxon>
        <taxon>Anguillidae</taxon>
        <taxon>Anguilla</taxon>
    </lineage>
</organism>
<reference evidence="2" key="1">
    <citation type="submission" date="2014-11" db="EMBL/GenBank/DDBJ databases">
        <authorList>
            <person name="Amaro Gonzalez C."/>
        </authorList>
    </citation>
    <scope>NUCLEOTIDE SEQUENCE</scope>
</reference>
<keyword evidence="1" id="KW-0472">Membrane</keyword>
<keyword evidence="1" id="KW-1133">Transmembrane helix</keyword>
<name>A0A0E9WM33_ANGAN</name>